<reference evidence="10" key="1">
    <citation type="journal article" date="2019" name="Int. J. Syst. Evol. Microbiol.">
        <title>The Global Catalogue of Microorganisms (GCM) 10K type strain sequencing project: providing services to taxonomists for standard genome sequencing and annotation.</title>
        <authorList>
            <consortium name="The Broad Institute Genomics Platform"/>
            <consortium name="The Broad Institute Genome Sequencing Center for Infectious Disease"/>
            <person name="Wu L."/>
            <person name="Ma J."/>
        </authorList>
    </citation>
    <scope>NUCLEOTIDE SEQUENCE [LARGE SCALE GENOMIC DNA]</scope>
    <source>
        <strain evidence="10">CGMCC 1.16225</strain>
    </source>
</reference>
<keyword evidence="5 7" id="KW-1133">Transmembrane helix</keyword>
<evidence type="ECO:0000256" key="2">
    <source>
        <dbReference type="ARBA" id="ARBA00022448"/>
    </source>
</evidence>
<dbReference type="InterPro" id="IPR000515">
    <property type="entry name" value="MetI-like"/>
</dbReference>
<dbReference type="Proteomes" id="UP001597405">
    <property type="component" value="Unassembled WGS sequence"/>
</dbReference>
<feature type="transmembrane region" description="Helical" evidence="7">
    <location>
        <begin position="177"/>
        <end position="196"/>
    </location>
</feature>
<evidence type="ECO:0000313" key="9">
    <source>
        <dbReference type="EMBL" id="MFD1985452.1"/>
    </source>
</evidence>
<proteinExistence type="inferred from homology"/>
<gene>
    <name evidence="9" type="ORF">ACFSOZ_23360</name>
</gene>
<feature type="domain" description="ABC transmembrane type-1" evidence="8">
    <location>
        <begin position="95"/>
        <end position="300"/>
    </location>
</feature>
<dbReference type="EMBL" id="JBHUGZ010000016">
    <property type="protein sequence ID" value="MFD1985452.1"/>
    <property type="molecule type" value="Genomic_DNA"/>
</dbReference>
<name>A0ABW4UG35_9HYPH</name>
<comment type="subcellular location">
    <subcellularLocation>
        <location evidence="1 7">Cell membrane</location>
        <topology evidence="1 7">Multi-pass membrane protein</topology>
    </subcellularLocation>
</comment>
<keyword evidence="6 7" id="KW-0472">Membrane</keyword>
<dbReference type="Gene3D" id="1.10.3720.10">
    <property type="entry name" value="MetI-like"/>
    <property type="match status" value="1"/>
</dbReference>
<dbReference type="Pfam" id="PF00528">
    <property type="entry name" value="BPD_transp_1"/>
    <property type="match status" value="1"/>
</dbReference>
<keyword evidence="10" id="KW-1185">Reference proteome</keyword>
<evidence type="ECO:0000256" key="6">
    <source>
        <dbReference type="ARBA" id="ARBA00023136"/>
    </source>
</evidence>
<evidence type="ECO:0000256" key="1">
    <source>
        <dbReference type="ARBA" id="ARBA00004651"/>
    </source>
</evidence>
<evidence type="ECO:0000256" key="7">
    <source>
        <dbReference type="RuleBase" id="RU363032"/>
    </source>
</evidence>
<dbReference type="SUPFAM" id="SSF161098">
    <property type="entry name" value="MetI-like"/>
    <property type="match status" value="1"/>
</dbReference>
<feature type="transmembrane region" description="Helical" evidence="7">
    <location>
        <begin position="134"/>
        <end position="157"/>
    </location>
</feature>
<dbReference type="RefSeq" id="WP_379101807.1">
    <property type="nucleotide sequence ID" value="NZ_JBHUGZ010000016.1"/>
</dbReference>
<keyword evidence="3" id="KW-1003">Cell membrane</keyword>
<dbReference type="PANTHER" id="PTHR43163:SF6">
    <property type="entry name" value="DIPEPTIDE TRANSPORT SYSTEM PERMEASE PROTEIN DPPB-RELATED"/>
    <property type="match status" value="1"/>
</dbReference>
<evidence type="ECO:0000256" key="5">
    <source>
        <dbReference type="ARBA" id="ARBA00022989"/>
    </source>
</evidence>
<evidence type="ECO:0000259" key="8">
    <source>
        <dbReference type="PROSITE" id="PS50928"/>
    </source>
</evidence>
<dbReference type="CDD" id="cd06261">
    <property type="entry name" value="TM_PBP2"/>
    <property type="match status" value="1"/>
</dbReference>
<keyword evidence="4 7" id="KW-0812">Transmembrane</keyword>
<dbReference type="InterPro" id="IPR045621">
    <property type="entry name" value="BPD_transp_1_N"/>
</dbReference>
<feature type="transmembrane region" description="Helical" evidence="7">
    <location>
        <begin position="286"/>
        <end position="307"/>
    </location>
</feature>
<keyword evidence="2 7" id="KW-0813">Transport</keyword>
<evidence type="ECO:0000256" key="4">
    <source>
        <dbReference type="ARBA" id="ARBA00022692"/>
    </source>
</evidence>
<feature type="transmembrane region" description="Helical" evidence="7">
    <location>
        <begin position="235"/>
        <end position="256"/>
    </location>
</feature>
<dbReference type="InterPro" id="IPR035906">
    <property type="entry name" value="MetI-like_sf"/>
</dbReference>
<comment type="caution">
    <text evidence="9">The sequence shown here is derived from an EMBL/GenBank/DDBJ whole genome shotgun (WGS) entry which is preliminary data.</text>
</comment>
<accession>A0ABW4UG35</accession>
<dbReference type="PANTHER" id="PTHR43163">
    <property type="entry name" value="DIPEPTIDE TRANSPORT SYSTEM PERMEASE PROTEIN DPPB-RELATED"/>
    <property type="match status" value="1"/>
</dbReference>
<evidence type="ECO:0000256" key="3">
    <source>
        <dbReference type="ARBA" id="ARBA00022475"/>
    </source>
</evidence>
<dbReference type="PROSITE" id="PS50928">
    <property type="entry name" value="ABC_TM1"/>
    <property type="match status" value="1"/>
</dbReference>
<evidence type="ECO:0000313" key="10">
    <source>
        <dbReference type="Proteomes" id="UP001597405"/>
    </source>
</evidence>
<feature type="transmembrane region" description="Helical" evidence="7">
    <location>
        <begin position="101"/>
        <end position="122"/>
    </location>
</feature>
<sequence length="314" mass="34383">MQAYITKRLLSAVVVMWAVATIVFFAMRVVPADPAEVVLGDYASQELLDAFRHKMGLDLPIWQQYVDFLAGLLHGDLGRSMITNQSISEQIFSVFPYTLSLALASLLVGASIGVPLGVITAVRRNTIVDSVGRFFALAGFSFPSFYLGIVLLIIFSVHLKWFPVVHSISAGGGLPEHIQKLILPAFSLGLIQAAYITRLTRSAMLDTLSQDYVRTAHAKGLPRRVVFFKHALRNVLIPVVTAMGLYTGSILGGAVLTETVFSRPGLGKLLIGAIAQRDYTLIQSGVMMFAFVVLIVNLLVDLSYAFFDPRVKYD</sequence>
<comment type="similarity">
    <text evidence="7">Belongs to the binding-protein-dependent transport system permease family.</text>
</comment>
<feature type="transmembrane region" description="Helical" evidence="7">
    <location>
        <begin position="9"/>
        <end position="30"/>
    </location>
</feature>
<organism evidence="9 10">
    <name type="scientific">Mesorhizobium newzealandense</name>
    <dbReference type="NCBI Taxonomy" id="1300302"/>
    <lineage>
        <taxon>Bacteria</taxon>
        <taxon>Pseudomonadati</taxon>
        <taxon>Pseudomonadota</taxon>
        <taxon>Alphaproteobacteria</taxon>
        <taxon>Hyphomicrobiales</taxon>
        <taxon>Phyllobacteriaceae</taxon>
        <taxon>Mesorhizobium</taxon>
    </lineage>
</organism>
<dbReference type="Pfam" id="PF19300">
    <property type="entry name" value="BPD_transp_1_N"/>
    <property type="match status" value="1"/>
</dbReference>
<protein>
    <submittedName>
        <fullName evidence="9">ABC transporter permease</fullName>
    </submittedName>
</protein>